<dbReference type="PROSITE" id="PS51819">
    <property type="entry name" value="VOC"/>
    <property type="match status" value="1"/>
</dbReference>
<feature type="domain" description="VOC" evidence="1">
    <location>
        <begin position="2"/>
        <end position="114"/>
    </location>
</feature>
<dbReference type="EMBL" id="JAERQJ010000006">
    <property type="protein sequence ID" value="MBL0684834.1"/>
    <property type="molecule type" value="Genomic_DNA"/>
</dbReference>
<gene>
    <name evidence="2" type="ORF">JJQ60_14995</name>
</gene>
<protein>
    <submittedName>
        <fullName evidence="2">VOC family protein</fullName>
    </submittedName>
</protein>
<dbReference type="InterPro" id="IPR037523">
    <property type="entry name" value="VOC_core"/>
</dbReference>
<dbReference type="AlphaFoldDB" id="A0A937D6V2"/>
<dbReference type="Proteomes" id="UP000651057">
    <property type="component" value="Unassembled WGS sequence"/>
</dbReference>
<accession>A0A937D6V2</accession>
<dbReference type="SUPFAM" id="SSF54593">
    <property type="entry name" value="Glyoxalase/Bleomycin resistance protein/Dihydroxybiphenyl dioxygenase"/>
    <property type="match status" value="1"/>
</dbReference>
<evidence type="ECO:0000313" key="3">
    <source>
        <dbReference type="Proteomes" id="UP000651057"/>
    </source>
</evidence>
<dbReference type="InterPro" id="IPR004360">
    <property type="entry name" value="Glyas_Fos-R_dOase_dom"/>
</dbReference>
<dbReference type="RefSeq" id="WP_201921908.1">
    <property type="nucleotide sequence ID" value="NZ_BAABAX010000014.1"/>
</dbReference>
<dbReference type="Gene3D" id="3.10.180.10">
    <property type="entry name" value="2,3-Dihydroxybiphenyl 1,2-Dioxygenase, domain 1"/>
    <property type="match status" value="1"/>
</dbReference>
<reference evidence="2" key="1">
    <citation type="submission" date="2021-01" db="EMBL/GenBank/DDBJ databases">
        <authorList>
            <person name="Zhong Y.L."/>
        </authorList>
    </citation>
    <scope>NUCLEOTIDE SEQUENCE</scope>
    <source>
        <strain evidence="2">KCTC 23302</strain>
    </source>
</reference>
<organism evidence="2 3">
    <name type="scientific">Aquimarina mytili</name>
    <dbReference type="NCBI Taxonomy" id="874423"/>
    <lineage>
        <taxon>Bacteria</taxon>
        <taxon>Pseudomonadati</taxon>
        <taxon>Bacteroidota</taxon>
        <taxon>Flavobacteriia</taxon>
        <taxon>Flavobacteriales</taxon>
        <taxon>Flavobacteriaceae</taxon>
        <taxon>Aquimarina</taxon>
    </lineage>
</organism>
<evidence type="ECO:0000259" key="1">
    <source>
        <dbReference type="PROSITE" id="PS51819"/>
    </source>
</evidence>
<name>A0A937D6V2_9FLAO</name>
<dbReference type="Pfam" id="PF00903">
    <property type="entry name" value="Glyoxalase"/>
    <property type="match status" value="1"/>
</dbReference>
<dbReference type="InterPro" id="IPR029068">
    <property type="entry name" value="Glyas_Bleomycin-R_OHBP_Dase"/>
</dbReference>
<comment type="caution">
    <text evidence="2">The sequence shown here is derived from an EMBL/GenBank/DDBJ whole genome shotgun (WGS) entry which is preliminary data.</text>
</comment>
<evidence type="ECO:0000313" key="2">
    <source>
        <dbReference type="EMBL" id="MBL0684834.1"/>
    </source>
</evidence>
<sequence>MNIKSLTIYTSQLEKQTKFYTDVLNLEPKYSVNDSVSFTLGESVLNIVFSTTATPYHFAINIPSNKEDEAFNWLKKRVDVLKDGNHTIIDFVNWNAKAMYFYDADYNIVELIARKNLNNASTRSFDQNSFLEISEIGIPTTSIKREFTLLNENCGLEVYDGSFERFCAVGNDNGLFICINKNTKKWYPTNDKAYSSDFEMIIEENGKTYSIEYRKEELKALLLNE</sequence>
<proteinExistence type="predicted"/>
<keyword evidence="3" id="KW-1185">Reference proteome</keyword>